<evidence type="ECO:0000313" key="1">
    <source>
        <dbReference type="EMBL" id="GBM72544.1"/>
    </source>
</evidence>
<dbReference type="EMBL" id="BGPR01002383">
    <property type="protein sequence ID" value="GBM72544.1"/>
    <property type="molecule type" value="Genomic_DNA"/>
</dbReference>
<dbReference type="AlphaFoldDB" id="A0A4Y2I4P5"/>
<name>A0A4Y2I4P5_ARAVE</name>
<comment type="caution">
    <text evidence="1">The sequence shown here is derived from an EMBL/GenBank/DDBJ whole genome shotgun (WGS) entry which is preliminary data.</text>
</comment>
<evidence type="ECO:0000313" key="2">
    <source>
        <dbReference type="Proteomes" id="UP000499080"/>
    </source>
</evidence>
<proteinExistence type="predicted"/>
<accession>A0A4Y2I4P5</accession>
<organism evidence="1 2">
    <name type="scientific">Araneus ventricosus</name>
    <name type="common">Orbweaver spider</name>
    <name type="synonym">Epeira ventricosa</name>
    <dbReference type="NCBI Taxonomy" id="182803"/>
    <lineage>
        <taxon>Eukaryota</taxon>
        <taxon>Metazoa</taxon>
        <taxon>Ecdysozoa</taxon>
        <taxon>Arthropoda</taxon>
        <taxon>Chelicerata</taxon>
        <taxon>Arachnida</taxon>
        <taxon>Araneae</taxon>
        <taxon>Araneomorphae</taxon>
        <taxon>Entelegynae</taxon>
        <taxon>Araneoidea</taxon>
        <taxon>Araneidae</taxon>
        <taxon>Araneus</taxon>
    </lineage>
</organism>
<keyword evidence="2" id="KW-1185">Reference proteome</keyword>
<gene>
    <name evidence="1" type="ORF">AVEN_259827_1</name>
</gene>
<reference evidence="1 2" key="1">
    <citation type="journal article" date="2019" name="Sci. Rep.">
        <title>Orb-weaving spider Araneus ventricosus genome elucidates the spidroin gene catalogue.</title>
        <authorList>
            <person name="Kono N."/>
            <person name="Nakamura H."/>
            <person name="Ohtoshi R."/>
            <person name="Moran D.A.P."/>
            <person name="Shinohara A."/>
            <person name="Yoshida Y."/>
            <person name="Fujiwara M."/>
            <person name="Mori M."/>
            <person name="Tomita M."/>
            <person name="Arakawa K."/>
        </authorList>
    </citation>
    <scope>NUCLEOTIDE SEQUENCE [LARGE SCALE GENOMIC DNA]</scope>
</reference>
<protein>
    <submittedName>
        <fullName evidence="1">Uncharacterized protein</fullName>
    </submittedName>
</protein>
<sequence length="83" mass="9280">MSKNGRSRSSLSSLASLSRTISSLADAVNQSSDQPKDDSSAKYTNLWIKDIRNQPNPDMHLCREMSRSEDTIDLNQSYAQRCA</sequence>
<dbReference type="Proteomes" id="UP000499080">
    <property type="component" value="Unassembled WGS sequence"/>
</dbReference>